<dbReference type="InterPro" id="IPR036390">
    <property type="entry name" value="WH_DNA-bd_sf"/>
</dbReference>
<organism evidence="1 2">
    <name type="scientific">Enorma massiliensis</name>
    <dbReference type="NCBI Taxonomy" id="1472761"/>
    <lineage>
        <taxon>Bacteria</taxon>
        <taxon>Bacillati</taxon>
        <taxon>Actinomycetota</taxon>
        <taxon>Coriobacteriia</taxon>
        <taxon>Coriobacteriales</taxon>
        <taxon>Coriobacteriaceae</taxon>
        <taxon>Enorma</taxon>
    </lineage>
</organism>
<protein>
    <submittedName>
        <fullName evidence="1">MarR family transcriptional regulator</fullName>
    </submittedName>
</protein>
<sequence length="110" mass="12086">MSTTGAGTSLRGISTRINGRHAFVHERVLELIARETKASGSVDFSKAELAERMGCCVRSLDRALRRLRREGLVVSTPVFNKVGGQLGNRYTATPEGIERAQRLARRGSKM</sequence>
<name>A0A1Y3U210_9ACTN</name>
<comment type="caution">
    <text evidence="1">The sequence shown here is derived from an EMBL/GenBank/DDBJ whole genome shotgun (WGS) entry which is preliminary data.</text>
</comment>
<dbReference type="RefSeq" id="WP_087186452.1">
    <property type="nucleotide sequence ID" value="NZ_NFHO01000006.1"/>
</dbReference>
<dbReference type="SUPFAM" id="SSF46785">
    <property type="entry name" value="Winged helix' DNA-binding domain"/>
    <property type="match status" value="1"/>
</dbReference>
<accession>A0A1Y3U210</accession>
<dbReference type="AlphaFoldDB" id="A0A1Y3U210"/>
<evidence type="ECO:0000313" key="1">
    <source>
        <dbReference type="EMBL" id="OUN42791.1"/>
    </source>
</evidence>
<dbReference type="EMBL" id="NFHO01000006">
    <property type="protein sequence ID" value="OUN42791.1"/>
    <property type="molecule type" value="Genomic_DNA"/>
</dbReference>
<keyword evidence="2" id="KW-1185">Reference proteome</keyword>
<proteinExistence type="predicted"/>
<dbReference type="Gene3D" id="1.10.10.10">
    <property type="entry name" value="Winged helix-like DNA-binding domain superfamily/Winged helix DNA-binding domain"/>
    <property type="match status" value="1"/>
</dbReference>
<dbReference type="InterPro" id="IPR036388">
    <property type="entry name" value="WH-like_DNA-bd_sf"/>
</dbReference>
<reference evidence="2" key="1">
    <citation type="submission" date="2017-04" db="EMBL/GenBank/DDBJ databases">
        <title>Function of individual gut microbiota members based on whole genome sequencing of pure cultures obtained from chicken caecum.</title>
        <authorList>
            <person name="Medvecky M."/>
            <person name="Cejkova D."/>
            <person name="Polansky O."/>
            <person name="Karasova D."/>
            <person name="Kubasova T."/>
            <person name="Cizek A."/>
            <person name="Rychlik I."/>
        </authorList>
    </citation>
    <scope>NUCLEOTIDE SEQUENCE [LARGE SCALE GENOMIC DNA]</scope>
    <source>
        <strain evidence="2">An70</strain>
    </source>
</reference>
<gene>
    <name evidence="1" type="ORF">B5G21_06195</name>
</gene>
<dbReference type="Proteomes" id="UP000196560">
    <property type="component" value="Unassembled WGS sequence"/>
</dbReference>
<evidence type="ECO:0000313" key="2">
    <source>
        <dbReference type="Proteomes" id="UP000196560"/>
    </source>
</evidence>